<keyword evidence="3" id="KW-0540">Nuclease</keyword>
<feature type="active site" description="Nucleophile" evidence="9">
    <location>
        <position position="102"/>
    </location>
</feature>
<evidence type="ECO:0000256" key="12">
    <source>
        <dbReference type="SAM" id="MobiDB-lite"/>
    </source>
</evidence>
<dbReference type="GO" id="GO:0003690">
    <property type="term" value="F:double-stranded DNA binding"/>
    <property type="evidence" value="ECO:0007669"/>
    <property type="project" value="TreeGrafter"/>
</dbReference>
<evidence type="ECO:0000256" key="9">
    <source>
        <dbReference type="PIRSR" id="PIRSR610347-1"/>
    </source>
</evidence>
<keyword evidence="14" id="KW-1185">Reference proteome</keyword>
<dbReference type="GO" id="GO:0017005">
    <property type="term" value="F:3'-tyrosyl-DNA phosphodiesterase activity"/>
    <property type="evidence" value="ECO:0007669"/>
    <property type="project" value="TreeGrafter"/>
</dbReference>
<evidence type="ECO:0000256" key="7">
    <source>
        <dbReference type="ARBA" id="ARBA00023204"/>
    </source>
</evidence>
<dbReference type="Proteomes" id="UP001295684">
    <property type="component" value="Unassembled WGS sequence"/>
</dbReference>
<dbReference type="InterPro" id="IPR010347">
    <property type="entry name" value="Tdp1"/>
</dbReference>
<name>A0AAD1UDU7_EUPCR</name>
<feature type="active site" description="Proton donor/acceptor" evidence="9">
    <location>
        <position position="359"/>
    </location>
</feature>
<organism evidence="13 14">
    <name type="scientific">Euplotes crassus</name>
    <dbReference type="NCBI Taxonomy" id="5936"/>
    <lineage>
        <taxon>Eukaryota</taxon>
        <taxon>Sar</taxon>
        <taxon>Alveolata</taxon>
        <taxon>Ciliophora</taxon>
        <taxon>Intramacronucleata</taxon>
        <taxon>Spirotrichea</taxon>
        <taxon>Hypotrichia</taxon>
        <taxon>Euplotida</taxon>
        <taxon>Euplotidae</taxon>
        <taxon>Moneuplotes</taxon>
    </lineage>
</organism>
<protein>
    <submittedName>
        <fullName evidence="13">Uncharacterized protein</fullName>
    </submittedName>
</protein>
<dbReference type="GO" id="GO:0005634">
    <property type="term" value="C:nucleus"/>
    <property type="evidence" value="ECO:0007669"/>
    <property type="project" value="UniProtKB-SubCell"/>
</dbReference>
<dbReference type="EMBL" id="CAMPGE010006144">
    <property type="protein sequence ID" value="CAI2364989.1"/>
    <property type="molecule type" value="Genomic_DNA"/>
</dbReference>
<comment type="similarity">
    <text evidence="2">Belongs to the tyrosyl-DNA phosphodiesterase family.</text>
</comment>
<dbReference type="PANTHER" id="PTHR12415">
    <property type="entry name" value="TYROSYL-DNA PHOSPHODIESTERASE 1"/>
    <property type="match status" value="1"/>
</dbReference>
<gene>
    <name evidence="13" type="ORF">ECRASSUSDP1_LOCUS6339</name>
</gene>
<evidence type="ECO:0000256" key="5">
    <source>
        <dbReference type="ARBA" id="ARBA00022801"/>
    </source>
</evidence>
<evidence type="ECO:0000256" key="10">
    <source>
        <dbReference type="PIRSR" id="PIRSR610347-2"/>
    </source>
</evidence>
<keyword evidence="7" id="KW-0234">DNA repair</keyword>
<dbReference type="AlphaFoldDB" id="A0AAD1UDU7"/>
<keyword evidence="6" id="KW-0269">Exonuclease</keyword>
<evidence type="ECO:0000256" key="4">
    <source>
        <dbReference type="ARBA" id="ARBA00022763"/>
    </source>
</evidence>
<feature type="binding site" evidence="10">
    <location>
        <position position="361"/>
    </location>
    <ligand>
        <name>substrate</name>
    </ligand>
</feature>
<accession>A0AAD1UDU7</accession>
<evidence type="ECO:0000256" key="3">
    <source>
        <dbReference type="ARBA" id="ARBA00022722"/>
    </source>
</evidence>
<feature type="site" description="Interaction with DNA" evidence="11">
    <location>
        <position position="386"/>
    </location>
</feature>
<proteinExistence type="inferred from homology"/>
<feature type="region of interest" description="Disordered" evidence="12">
    <location>
        <begin position="452"/>
        <end position="472"/>
    </location>
</feature>
<feature type="binding site" evidence="10">
    <location>
        <position position="104"/>
    </location>
    <ligand>
        <name>substrate</name>
    </ligand>
</feature>
<comment type="caution">
    <text evidence="13">The sequence shown here is derived from an EMBL/GenBank/DDBJ whole genome shotgun (WGS) entry which is preliminary data.</text>
</comment>
<dbReference type="Gene3D" id="3.30.870.10">
    <property type="entry name" value="Endonuclease Chain A"/>
    <property type="match status" value="2"/>
</dbReference>
<evidence type="ECO:0000256" key="6">
    <source>
        <dbReference type="ARBA" id="ARBA00022839"/>
    </source>
</evidence>
<evidence type="ECO:0000313" key="14">
    <source>
        <dbReference type="Proteomes" id="UP001295684"/>
    </source>
</evidence>
<evidence type="ECO:0000256" key="1">
    <source>
        <dbReference type="ARBA" id="ARBA00004123"/>
    </source>
</evidence>
<dbReference type="Pfam" id="PF06087">
    <property type="entry name" value="Tyr-DNA_phospho"/>
    <property type="match status" value="1"/>
</dbReference>
<keyword evidence="5" id="KW-0378">Hydrolase</keyword>
<dbReference type="SUPFAM" id="SSF56024">
    <property type="entry name" value="Phospholipase D/nuclease"/>
    <property type="match status" value="2"/>
</dbReference>
<dbReference type="GO" id="GO:0003697">
    <property type="term" value="F:single-stranded DNA binding"/>
    <property type="evidence" value="ECO:0007669"/>
    <property type="project" value="TreeGrafter"/>
</dbReference>
<evidence type="ECO:0000256" key="2">
    <source>
        <dbReference type="ARBA" id="ARBA00010205"/>
    </source>
</evidence>
<dbReference type="GO" id="GO:0006281">
    <property type="term" value="P:DNA repair"/>
    <property type="evidence" value="ECO:0007669"/>
    <property type="project" value="UniProtKB-KW"/>
</dbReference>
<keyword evidence="4" id="KW-0227">DNA damage</keyword>
<reference evidence="13" key="1">
    <citation type="submission" date="2023-07" db="EMBL/GenBank/DDBJ databases">
        <authorList>
            <consortium name="AG Swart"/>
            <person name="Singh M."/>
            <person name="Singh A."/>
            <person name="Seah K."/>
            <person name="Emmerich C."/>
        </authorList>
    </citation>
    <scope>NUCLEOTIDE SEQUENCE</scope>
    <source>
        <strain evidence="13">DP1</strain>
    </source>
</reference>
<evidence type="ECO:0000256" key="11">
    <source>
        <dbReference type="PIRSR" id="PIRSR610347-3"/>
    </source>
</evidence>
<evidence type="ECO:0000313" key="13">
    <source>
        <dbReference type="EMBL" id="CAI2364989.1"/>
    </source>
</evidence>
<keyword evidence="8" id="KW-0539">Nucleus</keyword>
<dbReference type="PANTHER" id="PTHR12415:SF0">
    <property type="entry name" value="TYROSYL-DNA PHOSPHODIESTERASE 1"/>
    <property type="match status" value="1"/>
</dbReference>
<sequence length="472" mass="55029">MNQLDTYPPLDEGSTFSKFLYIEQLFHKNLNAKDKESMCENVLLTSYVCKERPLLNHLFKAKVPCTIIKEPRGKGKGRDPVQEFKHCRFIIPLNRIGFGCFHPKIMFIRFENSLRLVISSANLYEVDWAQLGQVIWFQDFPRNVDDNAQENDTLEVLESFLESCVDEDSKEMLMDLSTKQYQEFECPTNIEDIKITHFVRGGLNLSDYDFNSCSVRFIPSINGQIKSDEKEKYGLYRFADLISQNESVNIKDTSKIIYQCTSYGNLKKEYLDKYVDTLTGMIDTDGLSLPEVTERPELKLIYPTQDYVDKIKEKNKREVNCLKMNEKKWVNNPEYPKEMFYKFDVLDQYKPDHDLNPHHTKAIVITDGESDDIKPICIYIGSHNMSAGAWGTRTVTQESDDVQMTNYEFGVVFFPDEDGTLDRVYNSFMHSCTPEKYSEDDMPYIIQHKLRKSQIEKSKKQEQEEAKQTEAC</sequence>
<comment type="subcellular location">
    <subcellularLocation>
        <location evidence="1">Nucleus</location>
    </subcellularLocation>
</comment>
<feature type="compositionally biased region" description="Basic and acidic residues" evidence="12">
    <location>
        <begin position="453"/>
        <end position="472"/>
    </location>
</feature>
<dbReference type="GO" id="GO:0004527">
    <property type="term" value="F:exonuclease activity"/>
    <property type="evidence" value="ECO:0007669"/>
    <property type="project" value="UniProtKB-KW"/>
</dbReference>
<evidence type="ECO:0000256" key="8">
    <source>
        <dbReference type="ARBA" id="ARBA00023242"/>
    </source>
</evidence>